<gene>
    <name evidence="1" type="ORF">HID58_042541</name>
</gene>
<evidence type="ECO:0000313" key="2">
    <source>
        <dbReference type="Proteomes" id="UP000824890"/>
    </source>
</evidence>
<feature type="non-terminal residue" evidence="1">
    <location>
        <position position="1"/>
    </location>
</feature>
<evidence type="ECO:0008006" key="3">
    <source>
        <dbReference type="Google" id="ProtNLM"/>
    </source>
</evidence>
<name>A0ABQ8BFC4_BRANA</name>
<proteinExistence type="predicted"/>
<reference evidence="1 2" key="1">
    <citation type="submission" date="2021-05" db="EMBL/GenBank/DDBJ databases">
        <title>Genome Assembly of Synthetic Allotetraploid Brassica napus Reveals Homoeologous Exchanges between Subgenomes.</title>
        <authorList>
            <person name="Davis J.T."/>
        </authorList>
    </citation>
    <scope>NUCLEOTIDE SEQUENCE [LARGE SCALE GENOMIC DNA]</scope>
    <source>
        <strain evidence="2">cv. Da-Ae</strain>
        <tissue evidence="1">Seedling</tissue>
    </source>
</reference>
<keyword evidence="2" id="KW-1185">Reference proteome</keyword>
<dbReference type="InterPro" id="IPR027417">
    <property type="entry name" value="P-loop_NTPase"/>
</dbReference>
<dbReference type="SUPFAM" id="SSF52540">
    <property type="entry name" value="P-loop containing nucleoside triphosphate hydrolases"/>
    <property type="match status" value="1"/>
</dbReference>
<evidence type="ECO:0000313" key="1">
    <source>
        <dbReference type="EMBL" id="KAH0903038.1"/>
    </source>
</evidence>
<dbReference type="Gene3D" id="3.40.50.300">
    <property type="entry name" value="P-loop containing nucleotide triphosphate hydrolases"/>
    <property type="match status" value="1"/>
</dbReference>
<accession>A0ABQ8BFC4</accession>
<dbReference type="Proteomes" id="UP000824890">
    <property type="component" value="Unassembled WGS sequence"/>
</dbReference>
<sequence>GELPHRIERSGRFGRKGVAINFVTKDDKKMLFDVQKFYNVVVEETSIKRSRFALKNIMLLCLLATRCIELYVHMMELRMHSISSAHVKFKIFLSAMEYLPISHSNLLLGACNSCCEPQKQLSENPDTLEDNGSENLQEFQDCRLCFTLHFLLVVLDLNILNLSRLELASLPLFYGFVNEGIVQRLTRSFEENGLASPIGIVT</sequence>
<protein>
    <recommendedName>
        <fullName evidence="3">Helicase C-terminal domain-containing protein</fullName>
    </recommendedName>
</protein>
<comment type="caution">
    <text evidence="1">The sequence shown here is derived from an EMBL/GenBank/DDBJ whole genome shotgun (WGS) entry which is preliminary data.</text>
</comment>
<dbReference type="EMBL" id="JAGKQM010000011">
    <property type="protein sequence ID" value="KAH0903038.1"/>
    <property type="molecule type" value="Genomic_DNA"/>
</dbReference>
<organism evidence="1 2">
    <name type="scientific">Brassica napus</name>
    <name type="common">Rape</name>
    <dbReference type="NCBI Taxonomy" id="3708"/>
    <lineage>
        <taxon>Eukaryota</taxon>
        <taxon>Viridiplantae</taxon>
        <taxon>Streptophyta</taxon>
        <taxon>Embryophyta</taxon>
        <taxon>Tracheophyta</taxon>
        <taxon>Spermatophyta</taxon>
        <taxon>Magnoliopsida</taxon>
        <taxon>eudicotyledons</taxon>
        <taxon>Gunneridae</taxon>
        <taxon>Pentapetalae</taxon>
        <taxon>rosids</taxon>
        <taxon>malvids</taxon>
        <taxon>Brassicales</taxon>
        <taxon>Brassicaceae</taxon>
        <taxon>Brassiceae</taxon>
        <taxon>Brassica</taxon>
    </lineage>
</organism>